<keyword evidence="6 13" id="KW-0686">Riboflavin biosynthesis</keyword>
<dbReference type="HOGENOM" id="CLU_036590_1_1_10"/>
<evidence type="ECO:0000313" key="18">
    <source>
        <dbReference type="EMBL" id="EAQ49339.1"/>
    </source>
</evidence>
<evidence type="ECO:0000256" key="16">
    <source>
        <dbReference type="PIRSR" id="PIRSR006769-3"/>
    </source>
</evidence>
<feature type="binding site" evidence="15">
    <location>
        <position position="185"/>
    </location>
    <ligand>
        <name>substrate</name>
    </ligand>
</feature>
<evidence type="ECO:0000256" key="7">
    <source>
        <dbReference type="ARBA" id="ARBA00022723"/>
    </source>
</evidence>
<dbReference type="CDD" id="cd01284">
    <property type="entry name" value="Riboflavin_deaminase-reductase"/>
    <property type="match status" value="1"/>
</dbReference>
<evidence type="ECO:0000256" key="14">
    <source>
        <dbReference type="PIRSR" id="PIRSR006769-1"/>
    </source>
</evidence>
<keyword evidence="12" id="KW-0511">Multifunctional enzyme</keyword>
<evidence type="ECO:0000256" key="3">
    <source>
        <dbReference type="ARBA" id="ARBA00004910"/>
    </source>
</evidence>
<evidence type="ECO:0000256" key="4">
    <source>
        <dbReference type="ARBA" id="ARBA00005259"/>
    </source>
</evidence>
<dbReference type="NCBIfam" id="TIGR00326">
    <property type="entry name" value="eubact_ribD"/>
    <property type="match status" value="1"/>
</dbReference>
<dbReference type="InterPro" id="IPR016192">
    <property type="entry name" value="APOBEC/CMP_deaminase_Zn-bd"/>
</dbReference>
<protein>
    <recommendedName>
        <fullName evidence="13">Riboflavin biosynthesis protein RibD</fullName>
    </recommendedName>
    <domain>
        <recommendedName>
            <fullName evidence="13">Diaminohydroxyphosphoribosylaminopyrimidine deaminase</fullName>
            <shortName evidence="13">DRAP deaminase</shortName>
            <ecNumber evidence="13">3.5.4.26</ecNumber>
        </recommendedName>
        <alternativeName>
            <fullName evidence="13">Riboflavin-specific deaminase</fullName>
        </alternativeName>
    </domain>
    <domain>
        <recommendedName>
            <fullName evidence="13">5-amino-6-(5-phosphoribosylamino)uracil reductase</fullName>
            <ecNumber evidence="13">1.1.1.193</ecNumber>
        </recommendedName>
        <alternativeName>
            <fullName evidence="13">HTP reductase</fullName>
        </alternativeName>
    </domain>
</protein>
<dbReference type="GO" id="GO:0008835">
    <property type="term" value="F:diaminohydroxyphosphoribosylaminopyrimidine deaminase activity"/>
    <property type="evidence" value="ECO:0007669"/>
    <property type="project" value="UniProtKB-EC"/>
</dbReference>
<keyword evidence="9 13" id="KW-0862">Zinc</keyword>
<dbReference type="SUPFAM" id="SSF53927">
    <property type="entry name" value="Cytidine deaminase-like"/>
    <property type="match status" value="1"/>
</dbReference>
<dbReference type="GO" id="GO:0008270">
    <property type="term" value="F:zinc ion binding"/>
    <property type="evidence" value="ECO:0007669"/>
    <property type="project" value="InterPro"/>
</dbReference>
<feature type="active site" description="Proton donor" evidence="14">
    <location>
        <position position="46"/>
    </location>
</feature>
<comment type="similarity">
    <text evidence="5 13">In the C-terminal section; belongs to the HTP reductase family.</text>
</comment>
<dbReference type="InterPro" id="IPR002125">
    <property type="entry name" value="CMP_dCMP_dom"/>
</dbReference>
<dbReference type="GO" id="GO:0009231">
    <property type="term" value="P:riboflavin biosynthetic process"/>
    <property type="evidence" value="ECO:0007669"/>
    <property type="project" value="UniProtKB-UniPathway"/>
</dbReference>
<dbReference type="eggNOG" id="COG0117">
    <property type="taxonomic scope" value="Bacteria"/>
</dbReference>
<dbReference type="STRING" id="398720.MED217_08036"/>
<keyword evidence="10 13" id="KW-0521">NADP</keyword>
<accession>A3XM85</accession>
<dbReference type="PIRSF" id="PIRSF006769">
    <property type="entry name" value="RibD"/>
    <property type="match status" value="1"/>
</dbReference>
<dbReference type="Pfam" id="PF01872">
    <property type="entry name" value="RibD_C"/>
    <property type="match status" value="1"/>
</dbReference>
<evidence type="ECO:0000256" key="2">
    <source>
        <dbReference type="ARBA" id="ARBA00004882"/>
    </source>
</evidence>
<feature type="binding site" evidence="15">
    <location>
        <position position="201"/>
    </location>
    <ligand>
        <name>NADP(+)</name>
        <dbReference type="ChEBI" id="CHEBI:58349"/>
    </ligand>
</feature>
<feature type="binding site" evidence="15">
    <location>
        <position position="205"/>
    </location>
    <ligand>
        <name>substrate</name>
    </ligand>
</feature>
<keyword evidence="7 13" id="KW-0479">Metal-binding</keyword>
<evidence type="ECO:0000256" key="6">
    <source>
        <dbReference type="ARBA" id="ARBA00022619"/>
    </source>
</evidence>
<comment type="catalytic activity">
    <reaction evidence="13">
        <text>5-amino-6-(5-phospho-D-ribitylamino)uracil + NADP(+) = 5-amino-6-(5-phospho-D-ribosylamino)uracil + NADPH + H(+)</text>
        <dbReference type="Rhea" id="RHEA:17845"/>
        <dbReference type="ChEBI" id="CHEBI:15378"/>
        <dbReference type="ChEBI" id="CHEBI:57783"/>
        <dbReference type="ChEBI" id="CHEBI:58349"/>
        <dbReference type="ChEBI" id="CHEBI:58421"/>
        <dbReference type="ChEBI" id="CHEBI:58453"/>
        <dbReference type="EC" id="1.1.1.193"/>
    </reaction>
</comment>
<organism evidence="18 19">
    <name type="scientific">Leeuwenhoekiella blandensis (strain CECT 7118 / CCUG 51940 / KCTC 22103 / MED217)</name>
    <name type="common">Flavobacterium sp. (strain MED217)</name>
    <dbReference type="NCBI Taxonomy" id="398720"/>
    <lineage>
        <taxon>Bacteria</taxon>
        <taxon>Pseudomonadati</taxon>
        <taxon>Bacteroidota</taxon>
        <taxon>Flavobacteriia</taxon>
        <taxon>Flavobacteriales</taxon>
        <taxon>Flavobacteriaceae</taxon>
        <taxon>Leeuwenhoekiella</taxon>
    </lineage>
</organism>
<dbReference type="EC" id="3.5.4.26" evidence="13"/>
<dbReference type="Pfam" id="PF00383">
    <property type="entry name" value="dCMP_cyt_deam_1"/>
    <property type="match status" value="1"/>
</dbReference>
<comment type="pathway">
    <text evidence="2 13">Cofactor biosynthesis; riboflavin biosynthesis; 5-amino-6-(D-ribitylamino)uracil from GTP: step 2/4.</text>
</comment>
<evidence type="ECO:0000256" key="9">
    <source>
        <dbReference type="ARBA" id="ARBA00022833"/>
    </source>
</evidence>
<comment type="similarity">
    <text evidence="4 13">In the N-terminal section; belongs to the cytidine and deoxycytidylate deaminase family.</text>
</comment>
<dbReference type="InterPro" id="IPR004794">
    <property type="entry name" value="Eubact_RibD"/>
</dbReference>
<evidence type="ECO:0000256" key="5">
    <source>
        <dbReference type="ARBA" id="ARBA00007417"/>
    </source>
</evidence>
<comment type="pathway">
    <text evidence="3 13">Cofactor biosynthesis; riboflavin biosynthesis; 5-amino-6-(D-ribitylamino)uracil from GTP: step 3/4.</text>
</comment>
<feature type="binding site" evidence="16">
    <location>
        <position position="44"/>
    </location>
    <ligand>
        <name>Zn(2+)</name>
        <dbReference type="ChEBI" id="CHEBI:29105"/>
        <note>catalytic</note>
    </ligand>
</feature>
<feature type="binding site" evidence="15">
    <location>
        <position position="166"/>
    </location>
    <ligand>
        <name>substrate</name>
    </ligand>
</feature>
<feature type="binding site" evidence="15">
    <location>
        <position position="197"/>
    </location>
    <ligand>
        <name>NADP(+)</name>
        <dbReference type="ChEBI" id="CHEBI:58349"/>
    </ligand>
</feature>
<dbReference type="eggNOG" id="COG1985">
    <property type="taxonomic scope" value="Bacteria"/>
</dbReference>
<feature type="binding site" evidence="16">
    <location>
        <position position="80"/>
    </location>
    <ligand>
        <name>Zn(2+)</name>
        <dbReference type="ChEBI" id="CHEBI:29105"/>
        <note>catalytic</note>
    </ligand>
</feature>
<dbReference type="InterPro" id="IPR002734">
    <property type="entry name" value="RibDG_C"/>
</dbReference>
<evidence type="ECO:0000256" key="12">
    <source>
        <dbReference type="ARBA" id="ARBA00023268"/>
    </source>
</evidence>
<keyword evidence="11 13" id="KW-0560">Oxidoreductase</keyword>
<dbReference type="GO" id="GO:0008703">
    <property type="term" value="F:5-amino-6-(5-phosphoribosylamino)uracil reductase activity"/>
    <property type="evidence" value="ECO:0007669"/>
    <property type="project" value="UniProtKB-EC"/>
</dbReference>
<comment type="function">
    <text evidence="1 13">Converts 2,5-diamino-6-(ribosylamino)-4(3h)-pyrimidinone 5'-phosphate into 5-amino-6-(ribosylamino)-2,4(1h,3h)-pyrimidinedione 5'-phosphate.</text>
</comment>
<dbReference type="InterPro" id="IPR016193">
    <property type="entry name" value="Cytidine_deaminase-like"/>
</dbReference>
<dbReference type="PANTHER" id="PTHR38011">
    <property type="entry name" value="DIHYDROFOLATE REDUCTASE FAMILY PROTEIN (AFU_ORTHOLOGUE AFUA_8G06820)"/>
    <property type="match status" value="1"/>
</dbReference>
<evidence type="ECO:0000256" key="10">
    <source>
        <dbReference type="ARBA" id="ARBA00022857"/>
    </source>
</evidence>
<dbReference type="FunFam" id="3.40.140.10:FF:000025">
    <property type="entry name" value="Riboflavin biosynthesis protein RibD"/>
    <property type="match status" value="1"/>
</dbReference>
<keyword evidence="19" id="KW-1185">Reference proteome</keyword>
<gene>
    <name evidence="18" type="ORF">MED217_08036</name>
</gene>
<dbReference type="InterPro" id="IPR050765">
    <property type="entry name" value="Riboflavin_Biosynth_HTPR"/>
</dbReference>
<comment type="cofactor">
    <cofactor evidence="13 16">
        <name>Zn(2+)</name>
        <dbReference type="ChEBI" id="CHEBI:29105"/>
    </cofactor>
    <text evidence="13 16">Binds 1 zinc ion.</text>
</comment>
<dbReference type="AlphaFoldDB" id="A3XM85"/>
<evidence type="ECO:0000259" key="17">
    <source>
        <dbReference type="PROSITE" id="PS51747"/>
    </source>
</evidence>
<dbReference type="PROSITE" id="PS51747">
    <property type="entry name" value="CYT_DCMP_DEAMINASES_2"/>
    <property type="match status" value="1"/>
</dbReference>
<feature type="binding site" evidence="15">
    <location>
        <position position="283"/>
    </location>
    <ligand>
        <name>substrate</name>
    </ligand>
</feature>
<feature type="binding site" evidence="15">
    <location>
        <position position="171"/>
    </location>
    <ligand>
        <name>NADP(+)</name>
        <dbReference type="ChEBI" id="CHEBI:58349"/>
    </ligand>
</feature>
<comment type="caution">
    <text evidence="18">The sequence shown here is derived from an EMBL/GenBank/DDBJ whole genome shotgun (WGS) entry which is preliminary data.</text>
</comment>
<evidence type="ECO:0000256" key="1">
    <source>
        <dbReference type="ARBA" id="ARBA00002151"/>
    </source>
</evidence>
<dbReference type="InterPro" id="IPR024072">
    <property type="entry name" value="DHFR-like_dom_sf"/>
</dbReference>
<dbReference type="SUPFAM" id="SSF53597">
    <property type="entry name" value="Dihydrofolate reductase-like"/>
    <property type="match status" value="1"/>
</dbReference>
<dbReference type="PROSITE" id="PS00903">
    <property type="entry name" value="CYT_DCMP_DEAMINASES_1"/>
    <property type="match status" value="1"/>
</dbReference>
<feature type="binding site" evidence="15">
    <location>
        <position position="208"/>
    </location>
    <ligand>
        <name>substrate</name>
    </ligand>
</feature>
<evidence type="ECO:0000313" key="19">
    <source>
        <dbReference type="Proteomes" id="UP000001601"/>
    </source>
</evidence>
<dbReference type="Gene3D" id="3.40.140.10">
    <property type="entry name" value="Cytidine Deaminase, domain 2"/>
    <property type="match status" value="1"/>
</dbReference>
<evidence type="ECO:0000256" key="15">
    <source>
        <dbReference type="PIRSR" id="PIRSR006769-2"/>
    </source>
</evidence>
<dbReference type="EC" id="1.1.1.193" evidence="13"/>
<dbReference type="Gene3D" id="3.40.430.10">
    <property type="entry name" value="Dihydrofolate Reductase, subunit A"/>
    <property type="match status" value="1"/>
</dbReference>
<feature type="domain" description="CMP/dCMP-type deaminase" evidence="17">
    <location>
        <begin position="1"/>
        <end position="119"/>
    </location>
</feature>
<proteinExistence type="inferred from homology"/>
<dbReference type="EMBL" id="AANC01000005">
    <property type="protein sequence ID" value="EAQ49339.1"/>
    <property type="molecule type" value="Genomic_DNA"/>
</dbReference>
<reference evidence="18 19" key="1">
    <citation type="journal article" date="2007" name="Nature">
        <title>Light stimulates growth of proteorhodopsin-containing marine Flavobacteria.</title>
        <authorList>
            <person name="Gomez-Consarnau L."/>
            <person name="Gonzalez J.M."/>
            <person name="Coll-Llado M."/>
            <person name="Gourdon P."/>
            <person name="Pascher T."/>
            <person name="Neutze R."/>
            <person name="Pedros-Alio C."/>
            <person name="Pinhassi J."/>
        </authorList>
    </citation>
    <scope>NUCLEOTIDE SEQUENCE [LARGE SCALE GENOMIC DNA]</scope>
    <source>
        <strain evidence="18 19">MED217</strain>
    </source>
</reference>
<comment type="catalytic activity">
    <reaction evidence="13">
        <text>2,5-diamino-6-hydroxy-4-(5-phosphoribosylamino)-pyrimidine + H2O + H(+) = 5-amino-6-(5-phospho-D-ribosylamino)uracil + NH4(+)</text>
        <dbReference type="Rhea" id="RHEA:21868"/>
        <dbReference type="ChEBI" id="CHEBI:15377"/>
        <dbReference type="ChEBI" id="CHEBI:15378"/>
        <dbReference type="ChEBI" id="CHEBI:28938"/>
        <dbReference type="ChEBI" id="CHEBI:58453"/>
        <dbReference type="ChEBI" id="CHEBI:58614"/>
        <dbReference type="EC" id="3.5.4.26"/>
    </reaction>
</comment>
<dbReference type="Proteomes" id="UP000001601">
    <property type="component" value="Unassembled WGS sequence"/>
</dbReference>
<dbReference type="PANTHER" id="PTHR38011:SF7">
    <property type="entry name" value="2,5-DIAMINO-6-RIBOSYLAMINO-4(3H)-PYRIMIDINONE 5'-PHOSPHATE REDUCTASE"/>
    <property type="match status" value="1"/>
</dbReference>
<evidence type="ECO:0000256" key="13">
    <source>
        <dbReference type="PIRNR" id="PIRNR006769"/>
    </source>
</evidence>
<evidence type="ECO:0000256" key="8">
    <source>
        <dbReference type="ARBA" id="ARBA00022801"/>
    </source>
</evidence>
<sequence length="343" mass="38373">MSRCLQLAKNGLGNTYPNPMVGSVIVYEDRIIGEGWHQQAGQPHAEVNAVNSVNDQSLLDKATIYVSLEPCSHFGKTPPCSDLIIAKGIKKVVIGTVDPFAEVAGRGIKKLIDAGCEVLVGVLEQECQQLNKRFFTFHQKKRPYIILKWAESLDGFIAPEAKSRSSREPVWITNSYSKQLVHKWRAEEQSILVGTKTVEADNPSLTTRDWSGKSPTRIVLDRELKISEESRVFDESATTLVFTEKTKESTSSTKYITVDFNKNLITEVLQTLYKEGLQSVIIEGGSTTLQNFIDQELWDEARVFKGKQNFHNGISAPKLSNAQPIRSSQLTGDHLVYYTHVND</sequence>
<evidence type="ECO:0000256" key="11">
    <source>
        <dbReference type="ARBA" id="ARBA00023002"/>
    </source>
</evidence>
<feature type="binding site" evidence="16">
    <location>
        <position position="71"/>
    </location>
    <ligand>
        <name>Zn(2+)</name>
        <dbReference type="ChEBI" id="CHEBI:29105"/>
        <note>catalytic</note>
    </ligand>
</feature>
<name>A3XM85_LEEBM</name>
<feature type="binding site" evidence="15">
    <location>
        <position position="150"/>
    </location>
    <ligand>
        <name>NADP(+)</name>
        <dbReference type="ChEBI" id="CHEBI:58349"/>
    </ligand>
</feature>
<keyword evidence="8 13" id="KW-0378">Hydrolase</keyword>
<dbReference type="UniPathway" id="UPA00275">
    <property type="reaction ID" value="UER00401"/>
</dbReference>